<feature type="region of interest" description="Disordered" evidence="5">
    <location>
        <begin position="212"/>
        <end position="255"/>
    </location>
</feature>
<reference evidence="6 7" key="1">
    <citation type="submission" date="2019-01" db="EMBL/GenBank/DDBJ databases">
        <title>Sequencing of cultivated peanut Arachis hypogaea provides insights into genome evolution and oil improvement.</title>
        <authorList>
            <person name="Chen X."/>
        </authorList>
    </citation>
    <scope>NUCLEOTIDE SEQUENCE [LARGE SCALE GENOMIC DNA]</scope>
    <source>
        <strain evidence="7">cv. Fuhuasheng</strain>
        <tissue evidence="6">Leaves</tissue>
    </source>
</reference>
<dbReference type="Gene3D" id="3.40.50.300">
    <property type="entry name" value="P-loop containing nucleotide triphosphate hydrolases"/>
    <property type="match status" value="1"/>
</dbReference>
<evidence type="ECO:0000256" key="5">
    <source>
        <dbReference type="SAM" id="MobiDB-lite"/>
    </source>
</evidence>
<dbReference type="InterPro" id="IPR049730">
    <property type="entry name" value="SNF2/RAD54-like_C"/>
</dbReference>
<name>A0A445EKZ1_ARAHY</name>
<feature type="compositionally biased region" description="Low complexity" evidence="5">
    <location>
        <begin position="275"/>
        <end position="286"/>
    </location>
</feature>
<sequence>MGQLAQRMEKSTNFFSSDTIPNPQEECKAIYLRNGKVVREEKEETKESSDKQGKEATEDIIQQEEHVTPTILFVDRKYEEALFQYELALQVALNMSSSVEVHMKRILEIDPSNDQARKGICRLEPLAAEKREKMKEEMMDKIVHGHAFRKLPVYFASTENLRKRGLLQLFRLQRWKLCILMHIRVFINMVTEIARMEFLEFIKGSRDVNGAGRGMPPCSPSSPPELIPIPARSPSWGDNCPHPHSPRSPYSPQGPIPHPLMFNIHKFQTFGELSRMGRGSPLGSSRLSRENFAPHPHPHGENSPQSGPIRGGPCGDPRLLGIFDTPTQIMIGGGKTVKAKIKSVKSKDEGESLKFTHKNLIDKICTDSADAKIPAVLEYLGTFIEAGFKFLIFAHHQPMIDAIHECLLTCCIKATIGYRFPGRGLYQGSCVIFAELSWTPGYLFQAEDRAHRIGKVSPVNIYYLLANDTVDDIIWDVVQFKLDNLGLMLDGHENTLAVSNNQPLSSPAKHTTIEHSPLRQRTLDQFVRRCDNADRSEHQPDPKRPC</sequence>
<proteinExistence type="predicted"/>
<dbReference type="SUPFAM" id="SSF52540">
    <property type="entry name" value="P-loop containing nucleoside triphosphate hydrolases"/>
    <property type="match status" value="1"/>
</dbReference>
<keyword evidence="4" id="KW-0067">ATP-binding</keyword>
<dbReference type="GO" id="GO:0004520">
    <property type="term" value="F:DNA endonuclease activity"/>
    <property type="evidence" value="ECO:0007669"/>
    <property type="project" value="TreeGrafter"/>
</dbReference>
<dbReference type="GO" id="GO:0006281">
    <property type="term" value="P:DNA repair"/>
    <property type="evidence" value="ECO:0007669"/>
    <property type="project" value="TreeGrafter"/>
</dbReference>
<dbReference type="GO" id="GO:0016787">
    <property type="term" value="F:hydrolase activity"/>
    <property type="evidence" value="ECO:0007669"/>
    <property type="project" value="UniProtKB-KW"/>
</dbReference>
<accession>A0A445EKZ1</accession>
<dbReference type="GO" id="GO:0005524">
    <property type="term" value="F:ATP binding"/>
    <property type="evidence" value="ECO:0007669"/>
    <property type="project" value="UniProtKB-KW"/>
</dbReference>
<evidence type="ECO:0000313" key="7">
    <source>
        <dbReference type="Proteomes" id="UP000289738"/>
    </source>
</evidence>
<keyword evidence="7" id="KW-1185">Reference proteome</keyword>
<dbReference type="EMBL" id="SDMP01000001">
    <property type="protein sequence ID" value="RYR76056.1"/>
    <property type="molecule type" value="Genomic_DNA"/>
</dbReference>
<dbReference type="STRING" id="3818.A0A445EKZ1"/>
<feature type="region of interest" description="Disordered" evidence="5">
    <location>
        <begin position="38"/>
        <end position="61"/>
    </location>
</feature>
<organism evidence="6 7">
    <name type="scientific">Arachis hypogaea</name>
    <name type="common">Peanut</name>
    <dbReference type="NCBI Taxonomy" id="3818"/>
    <lineage>
        <taxon>Eukaryota</taxon>
        <taxon>Viridiplantae</taxon>
        <taxon>Streptophyta</taxon>
        <taxon>Embryophyta</taxon>
        <taxon>Tracheophyta</taxon>
        <taxon>Spermatophyta</taxon>
        <taxon>Magnoliopsida</taxon>
        <taxon>eudicotyledons</taxon>
        <taxon>Gunneridae</taxon>
        <taxon>Pentapetalae</taxon>
        <taxon>rosids</taxon>
        <taxon>fabids</taxon>
        <taxon>Fabales</taxon>
        <taxon>Fabaceae</taxon>
        <taxon>Papilionoideae</taxon>
        <taxon>50 kb inversion clade</taxon>
        <taxon>dalbergioids sensu lato</taxon>
        <taxon>Dalbergieae</taxon>
        <taxon>Pterocarpus clade</taxon>
        <taxon>Arachis</taxon>
    </lineage>
</organism>
<comment type="caution">
    <text evidence="6">The sequence shown here is derived from an EMBL/GenBank/DDBJ whole genome shotgun (WGS) entry which is preliminary data.</text>
</comment>
<dbReference type="AlphaFoldDB" id="A0A445EKZ1"/>
<feature type="region of interest" description="Disordered" evidence="5">
    <location>
        <begin position="1"/>
        <end position="22"/>
    </location>
</feature>
<dbReference type="InterPro" id="IPR027417">
    <property type="entry name" value="P-loop_NTPase"/>
</dbReference>
<dbReference type="CDD" id="cd18793">
    <property type="entry name" value="SF2_C_SNF"/>
    <property type="match status" value="1"/>
</dbReference>
<dbReference type="GO" id="GO:0043596">
    <property type="term" value="C:nuclear replication fork"/>
    <property type="evidence" value="ECO:0007669"/>
    <property type="project" value="TreeGrafter"/>
</dbReference>
<feature type="region of interest" description="Disordered" evidence="5">
    <location>
        <begin position="275"/>
        <end position="311"/>
    </location>
</feature>
<keyword evidence="2" id="KW-0378">Hydrolase</keyword>
<keyword evidence="1" id="KW-0547">Nucleotide-binding</keyword>
<keyword evidence="3" id="KW-0347">Helicase</keyword>
<evidence type="ECO:0000256" key="4">
    <source>
        <dbReference type="ARBA" id="ARBA00022840"/>
    </source>
</evidence>
<gene>
    <name evidence="6" type="ORF">Ahy_A01g000651</name>
</gene>
<feature type="compositionally biased region" description="Polar residues" evidence="5">
    <location>
        <begin position="11"/>
        <end position="22"/>
    </location>
</feature>
<evidence type="ECO:0000313" key="6">
    <source>
        <dbReference type="EMBL" id="RYR76056.1"/>
    </source>
</evidence>
<protein>
    <recommendedName>
        <fullName evidence="8">Helicase C-terminal domain-containing protein</fullName>
    </recommendedName>
</protein>
<dbReference type="GO" id="GO:0031297">
    <property type="term" value="P:replication fork processing"/>
    <property type="evidence" value="ECO:0007669"/>
    <property type="project" value="TreeGrafter"/>
</dbReference>
<dbReference type="PANTHER" id="PTHR45766">
    <property type="entry name" value="DNA ANNEALING HELICASE AND ENDONUCLEASE ZRANB3 FAMILY MEMBER"/>
    <property type="match status" value="1"/>
</dbReference>
<feature type="compositionally biased region" description="Pro residues" evidence="5">
    <location>
        <begin position="217"/>
        <end position="227"/>
    </location>
</feature>
<dbReference type="Proteomes" id="UP000289738">
    <property type="component" value="Chromosome A01"/>
</dbReference>
<dbReference type="PANTHER" id="PTHR45766:SF3">
    <property type="entry name" value="DNA ANNEALING HELICASE AND ENDONUCLEASE ZRANB3"/>
    <property type="match status" value="1"/>
</dbReference>
<evidence type="ECO:0000256" key="3">
    <source>
        <dbReference type="ARBA" id="ARBA00022806"/>
    </source>
</evidence>
<dbReference type="GO" id="GO:0004386">
    <property type="term" value="F:helicase activity"/>
    <property type="evidence" value="ECO:0007669"/>
    <property type="project" value="UniProtKB-KW"/>
</dbReference>
<evidence type="ECO:0008006" key="8">
    <source>
        <dbReference type="Google" id="ProtNLM"/>
    </source>
</evidence>
<evidence type="ECO:0000256" key="2">
    <source>
        <dbReference type="ARBA" id="ARBA00022801"/>
    </source>
</evidence>
<evidence type="ECO:0000256" key="1">
    <source>
        <dbReference type="ARBA" id="ARBA00022741"/>
    </source>
</evidence>